<reference evidence="2 3" key="1">
    <citation type="journal article" date="2016" name="PLoS Pathog.">
        <title>Biosynthesis of antibiotic leucinostatins in bio-control fungus Purpureocillium lilacinum and their inhibition on phytophthora revealed by genome mining.</title>
        <authorList>
            <person name="Wang G."/>
            <person name="Liu Z."/>
            <person name="Lin R."/>
            <person name="Li E."/>
            <person name="Mao Z."/>
            <person name="Ling J."/>
            <person name="Yang Y."/>
            <person name="Yin W.B."/>
            <person name="Xie B."/>
        </authorList>
    </citation>
    <scope>NUCLEOTIDE SEQUENCE [LARGE SCALE GENOMIC DNA]</scope>
    <source>
        <strain evidence="2">170</strain>
    </source>
</reference>
<evidence type="ECO:0000313" key="2">
    <source>
        <dbReference type="EMBL" id="OAQ58945.1"/>
    </source>
</evidence>
<proteinExistence type="predicted"/>
<accession>A0A179F0G1</accession>
<sequence>MPQALSNQKPTARETRPASPVSQDEAMCEGLWMQEKGNPDHNQGLIGKDRSTTPHIRQNIPYTEQLIAVPSDVAEMASHRSPSLEKFGKAGLVSGIQNLGLENEKAHRNPAHAGIGGVMQCFQSANCSMGLRDPSQDALPGSSLNNMTEESQLKWGQGEGINLNDLLSNFVVSKDDTEETVSDNDTSDNGIDKRSIHKPRTSLGVLGDRIDYGGMDASDCLPPWTKTLSGDDTAETEAKNMCISTVCFADPGGIDASFGLPEWDEDKFKQLVAEDQQQEVVVLETTHTTTSNIR</sequence>
<dbReference type="Proteomes" id="UP000078397">
    <property type="component" value="Unassembled WGS sequence"/>
</dbReference>
<name>A0A179F0G1_METCM</name>
<evidence type="ECO:0000313" key="3">
    <source>
        <dbReference type="Proteomes" id="UP000078397"/>
    </source>
</evidence>
<comment type="caution">
    <text evidence="2">The sequence shown here is derived from an EMBL/GenBank/DDBJ whole genome shotgun (WGS) entry which is preliminary data.</text>
</comment>
<dbReference type="AlphaFoldDB" id="A0A179F0G1"/>
<dbReference type="RefSeq" id="XP_018137025.1">
    <property type="nucleotide sequence ID" value="XM_018289937.1"/>
</dbReference>
<dbReference type="KEGG" id="pchm:VFPPC_11887"/>
<dbReference type="EMBL" id="LSBJ02000012">
    <property type="protein sequence ID" value="OAQ58945.1"/>
    <property type="molecule type" value="Genomic_DNA"/>
</dbReference>
<keyword evidence="3" id="KW-1185">Reference proteome</keyword>
<dbReference type="OrthoDB" id="10577206at2759"/>
<gene>
    <name evidence="2" type="ORF">VFPPC_11887</name>
</gene>
<dbReference type="GeneID" id="28853931"/>
<feature type="region of interest" description="Disordered" evidence="1">
    <location>
        <begin position="1"/>
        <end position="25"/>
    </location>
</feature>
<organism evidence="2 3">
    <name type="scientific">Pochonia chlamydosporia 170</name>
    <dbReference type="NCBI Taxonomy" id="1380566"/>
    <lineage>
        <taxon>Eukaryota</taxon>
        <taxon>Fungi</taxon>
        <taxon>Dikarya</taxon>
        <taxon>Ascomycota</taxon>
        <taxon>Pezizomycotina</taxon>
        <taxon>Sordariomycetes</taxon>
        <taxon>Hypocreomycetidae</taxon>
        <taxon>Hypocreales</taxon>
        <taxon>Clavicipitaceae</taxon>
        <taxon>Pochonia</taxon>
    </lineage>
</organism>
<protein>
    <submittedName>
        <fullName evidence="2">Uncharacterized protein</fullName>
    </submittedName>
</protein>
<feature type="compositionally biased region" description="Polar residues" evidence="1">
    <location>
        <begin position="1"/>
        <end position="10"/>
    </location>
</feature>
<evidence type="ECO:0000256" key="1">
    <source>
        <dbReference type="SAM" id="MobiDB-lite"/>
    </source>
</evidence>